<dbReference type="Proteomes" id="UP001044222">
    <property type="component" value="Chromosome 6"/>
</dbReference>
<protein>
    <recommendedName>
        <fullName evidence="5">LRRCT domain-containing protein</fullName>
    </recommendedName>
</protein>
<dbReference type="InterPro" id="IPR000483">
    <property type="entry name" value="Cys-rich_flank_reg_C"/>
</dbReference>
<gene>
    <name evidence="6" type="ORF">ANANG_G00126710</name>
</gene>
<feature type="chain" id="PRO_5039512541" description="LRRCT domain-containing protein" evidence="4">
    <location>
        <begin position="23"/>
        <end position="531"/>
    </location>
</feature>
<accession>A0A9D3RY35</accession>
<dbReference type="SMART" id="SM00369">
    <property type="entry name" value="LRR_TYP"/>
    <property type="match status" value="11"/>
</dbReference>
<evidence type="ECO:0000313" key="7">
    <source>
        <dbReference type="Proteomes" id="UP001044222"/>
    </source>
</evidence>
<dbReference type="GO" id="GO:0005886">
    <property type="term" value="C:plasma membrane"/>
    <property type="evidence" value="ECO:0007669"/>
    <property type="project" value="TreeGrafter"/>
</dbReference>
<dbReference type="PROSITE" id="PS51450">
    <property type="entry name" value="LRR"/>
    <property type="match status" value="1"/>
</dbReference>
<dbReference type="Gene3D" id="3.80.10.10">
    <property type="entry name" value="Ribonuclease Inhibitor"/>
    <property type="match status" value="2"/>
</dbReference>
<dbReference type="PANTHER" id="PTHR24369">
    <property type="entry name" value="ANTIGEN BSP, PUTATIVE-RELATED"/>
    <property type="match status" value="1"/>
</dbReference>
<feature type="domain" description="LRRCT" evidence="5">
    <location>
        <begin position="396"/>
        <end position="448"/>
    </location>
</feature>
<dbReference type="InterPro" id="IPR003591">
    <property type="entry name" value="Leu-rich_rpt_typical-subtyp"/>
</dbReference>
<evidence type="ECO:0000256" key="2">
    <source>
        <dbReference type="ARBA" id="ARBA00022729"/>
    </source>
</evidence>
<comment type="caution">
    <text evidence="6">The sequence shown here is derived from an EMBL/GenBank/DDBJ whole genome shotgun (WGS) entry which is preliminary data.</text>
</comment>
<dbReference type="InterPro" id="IPR050541">
    <property type="entry name" value="LRR_TM_domain-containing"/>
</dbReference>
<name>A0A9D3RY35_ANGAN</name>
<dbReference type="AlphaFoldDB" id="A0A9D3RY35"/>
<organism evidence="6 7">
    <name type="scientific">Anguilla anguilla</name>
    <name type="common">European freshwater eel</name>
    <name type="synonym">Muraena anguilla</name>
    <dbReference type="NCBI Taxonomy" id="7936"/>
    <lineage>
        <taxon>Eukaryota</taxon>
        <taxon>Metazoa</taxon>
        <taxon>Chordata</taxon>
        <taxon>Craniata</taxon>
        <taxon>Vertebrata</taxon>
        <taxon>Euteleostomi</taxon>
        <taxon>Actinopterygii</taxon>
        <taxon>Neopterygii</taxon>
        <taxon>Teleostei</taxon>
        <taxon>Anguilliformes</taxon>
        <taxon>Anguillidae</taxon>
        <taxon>Anguilla</taxon>
    </lineage>
</organism>
<evidence type="ECO:0000259" key="5">
    <source>
        <dbReference type="SMART" id="SM00082"/>
    </source>
</evidence>
<dbReference type="InterPro" id="IPR001611">
    <property type="entry name" value="Leu-rich_rpt"/>
</dbReference>
<dbReference type="Pfam" id="PF13855">
    <property type="entry name" value="LRR_8"/>
    <property type="match status" value="4"/>
</dbReference>
<keyword evidence="7" id="KW-1185">Reference proteome</keyword>
<keyword evidence="1" id="KW-0433">Leucine-rich repeat</keyword>
<dbReference type="SMART" id="SM00082">
    <property type="entry name" value="LRRCT"/>
    <property type="match status" value="1"/>
</dbReference>
<dbReference type="SMART" id="SM00364">
    <property type="entry name" value="LRR_BAC"/>
    <property type="match status" value="6"/>
</dbReference>
<feature type="signal peptide" evidence="4">
    <location>
        <begin position="1"/>
        <end position="22"/>
    </location>
</feature>
<evidence type="ECO:0000313" key="6">
    <source>
        <dbReference type="EMBL" id="KAG5847500.1"/>
    </source>
</evidence>
<proteinExistence type="predicted"/>
<dbReference type="InterPro" id="IPR032675">
    <property type="entry name" value="LRR_dom_sf"/>
</dbReference>
<evidence type="ECO:0000256" key="3">
    <source>
        <dbReference type="ARBA" id="ARBA00022737"/>
    </source>
</evidence>
<reference evidence="6" key="1">
    <citation type="submission" date="2021-01" db="EMBL/GenBank/DDBJ databases">
        <title>A chromosome-scale assembly of European eel, Anguilla anguilla.</title>
        <authorList>
            <person name="Henkel C."/>
            <person name="Jong-Raadsen S.A."/>
            <person name="Dufour S."/>
            <person name="Weltzien F.-A."/>
            <person name="Palstra A.P."/>
            <person name="Pelster B."/>
            <person name="Spaink H.P."/>
            <person name="Van Den Thillart G.E."/>
            <person name="Jansen H."/>
            <person name="Zahm M."/>
            <person name="Klopp C."/>
            <person name="Cedric C."/>
            <person name="Louis A."/>
            <person name="Berthelot C."/>
            <person name="Parey E."/>
            <person name="Roest Crollius H."/>
            <person name="Montfort J."/>
            <person name="Robinson-Rechavi M."/>
            <person name="Bucao C."/>
            <person name="Bouchez O."/>
            <person name="Gislard M."/>
            <person name="Lluch J."/>
            <person name="Milhes M."/>
            <person name="Lampietro C."/>
            <person name="Lopez Roques C."/>
            <person name="Donnadieu C."/>
            <person name="Braasch I."/>
            <person name="Desvignes T."/>
            <person name="Postlethwait J."/>
            <person name="Bobe J."/>
            <person name="Guiguen Y."/>
            <person name="Dirks R."/>
        </authorList>
    </citation>
    <scope>NUCLEOTIDE SEQUENCE</scope>
    <source>
        <strain evidence="6">Tag_6206</strain>
        <tissue evidence="6">Liver</tissue>
    </source>
</reference>
<keyword evidence="2 4" id="KW-0732">Signal</keyword>
<dbReference type="FunFam" id="3.80.10.10:FF:001164">
    <property type="entry name" value="GH01279p"/>
    <property type="match status" value="2"/>
</dbReference>
<sequence length="531" mass="60030">MMTKAFCVTLFILLQLSYHGYSCPTKCQCFTPTRAICSDEGSTDMPQNISSDVRELVIMTTGIMYLRPKAFPDGSKLSKLVFLNNLLQGVSRMAFNNLLGLEELEISGNHRLEELYLGTLSELQNLTTLVLNFNRFRVLREGLLHPLQKLETLQLKGNVIYQLTDDLFQQLGRLRLLDLSLNTISTVNKEIFRNLGQLRTLRLGYNLIEALPPDTFDGVPRLRELSLQGNKIVRFPQALFSRLAQLDKLNLRGNQIKELTADAFPPGLSELNLADNKLTVLSPEMFQGLPRLTCLLLSKNQLSVIPEDLFQNLTALEHVDLSHNLIGGLPEVMFRGLSELAVVHLENNNISSLPSGLFEDQDYLEQLYLSDNALQNIPVEFMDAFLAHNMIRLHGNPWTCDCHLLYLYDWLMYSTGLNQDTSNMYCRAPSFLSGRGLMSLKREQLVCAANTSTPLQSTHEAVTHPEETPPTTGCVVQETNSTISVKCTNEKCPQIKLRTWYRKEGYTEDTFTEHILLQGTQCLNSTITITF</sequence>
<evidence type="ECO:0000256" key="4">
    <source>
        <dbReference type="SAM" id="SignalP"/>
    </source>
</evidence>
<dbReference type="PANTHER" id="PTHR24369:SF214">
    <property type="entry name" value="GLYCOPROTEIN V PLATELET"/>
    <property type="match status" value="1"/>
</dbReference>
<evidence type="ECO:0000256" key="1">
    <source>
        <dbReference type="ARBA" id="ARBA00022614"/>
    </source>
</evidence>
<dbReference type="SUPFAM" id="SSF52058">
    <property type="entry name" value="L domain-like"/>
    <property type="match status" value="1"/>
</dbReference>
<keyword evidence="3" id="KW-0677">Repeat</keyword>
<dbReference type="EMBL" id="JAFIRN010000006">
    <property type="protein sequence ID" value="KAG5847500.1"/>
    <property type="molecule type" value="Genomic_DNA"/>
</dbReference>